<evidence type="ECO:0000256" key="1">
    <source>
        <dbReference type="SAM" id="Phobius"/>
    </source>
</evidence>
<organism evidence="2 3">
    <name type="scientific">Solanum pinnatisectum</name>
    <name type="common">tansyleaf nightshade</name>
    <dbReference type="NCBI Taxonomy" id="50273"/>
    <lineage>
        <taxon>Eukaryota</taxon>
        <taxon>Viridiplantae</taxon>
        <taxon>Streptophyta</taxon>
        <taxon>Embryophyta</taxon>
        <taxon>Tracheophyta</taxon>
        <taxon>Spermatophyta</taxon>
        <taxon>Magnoliopsida</taxon>
        <taxon>eudicotyledons</taxon>
        <taxon>Gunneridae</taxon>
        <taxon>Pentapetalae</taxon>
        <taxon>asterids</taxon>
        <taxon>lamiids</taxon>
        <taxon>Solanales</taxon>
        <taxon>Solanaceae</taxon>
        <taxon>Solanoideae</taxon>
        <taxon>Solaneae</taxon>
        <taxon>Solanum</taxon>
    </lineage>
</organism>
<evidence type="ECO:0000313" key="2">
    <source>
        <dbReference type="EMBL" id="KAK4711461.1"/>
    </source>
</evidence>
<reference evidence="2 3" key="1">
    <citation type="submission" date="2023-10" db="EMBL/GenBank/DDBJ databases">
        <title>Genome-Wide Identification Analysis in wild type Solanum Pinnatisectum Reveals Some Genes Defensing Phytophthora Infestans.</title>
        <authorList>
            <person name="Sun C."/>
        </authorList>
    </citation>
    <scope>NUCLEOTIDE SEQUENCE [LARGE SCALE GENOMIC DNA]</scope>
    <source>
        <strain evidence="2">LQN</strain>
        <tissue evidence="2">Leaf</tissue>
    </source>
</reference>
<dbReference type="AlphaFoldDB" id="A0AAV9KDF0"/>
<dbReference type="EMBL" id="JAWPEI010000011">
    <property type="protein sequence ID" value="KAK4711461.1"/>
    <property type="molecule type" value="Genomic_DNA"/>
</dbReference>
<comment type="caution">
    <text evidence="2">The sequence shown here is derived from an EMBL/GenBank/DDBJ whole genome shotgun (WGS) entry which is preliminary data.</text>
</comment>
<feature type="transmembrane region" description="Helical" evidence="1">
    <location>
        <begin position="20"/>
        <end position="41"/>
    </location>
</feature>
<name>A0AAV9KDF0_9SOLN</name>
<keyword evidence="1" id="KW-0812">Transmembrane</keyword>
<protein>
    <submittedName>
        <fullName evidence="2">Uncharacterized protein</fullName>
    </submittedName>
</protein>
<sequence>MTTFNFFNTPTNQMISATALAILMYSASAELLLIVCCFLDFQDIRESPSFTIYPITDFLVLRQVAQSESQNASKLLPSVIPWVAA</sequence>
<gene>
    <name evidence="2" type="ORF">R3W88_005974</name>
</gene>
<keyword evidence="1" id="KW-1133">Transmembrane helix</keyword>
<dbReference type="Proteomes" id="UP001311915">
    <property type="component" value="Unassembled WGS sequence"/>
</dbReference>
<evidence type="ECO:0000313" key="3">
    <source>
        <dbReference type="Proteomes" id="UP001311915"/>
    </source>
</evidence>
<accession>A0AAV9KDF0</accession>
<proteinExistence type="predicted"/>
<keyword evidence="3" id="KW-1185">Reference proteome</keyword>
<keyword evidence="1" id="KW-0472">Membrane</keyword>